<keyword evidence="3" id="KW-0723">Serine/threonine-protein kinase</keyword>
<name>A0A396IWU0_MEDTR</name>
<evidence type="ECO:0000256" key="5">
    <source>
        <dbReference type="ARBA" id="ARBA00022741"/>
    </source>
</evidence>
<sequence>MDGSAGPGGGNVNEFLRNYKIGKTLGIGSFGKVKIADHVLTGQKVAIKILNRSKMNIMKMEEKAIVFKFCVFASAKSWLIKYAYKKKKLQYVAVRREIEILKMFMHHHVIRLYEVVETSTDIYMVMEYAENGDLFDYIAQKGRLQENEARTFFQQIISGVEYCHKTMVAHRDLKPENILLDSKKSVKIADFGLSSNMRDGHLLNTSCGSPNYAAPEVISGKSYVGPEVDVWSCGIILYALLCGSLPFDDVNTPQLFRKMKAGIYTFPSHLSPDTRDLITRLIVVDPMKRMTIPEMRQHPWFKVGLPRYLAMPPTNTLQQIDVDILQEVVNRGFDKNQLIESLSNRVQNEGTVTYYLLLDNRFCVSTGYFGAEFQETNDSSLNHIHSGEVASPVGGHCFSENMDYQGVGMRHQFPVERKWTLCLKSQAQPHEIMTEVLKALEQLNVYWEQIGPYKMKCRRDVGILGHHGGMVNNYVVLFKVQVVTLIILIYVAFRVNTIFVPKNVNSLISES</sequence>
<evidence type="ECO:0000256" key="3">
    <source>
        <dbReference type="ARBA" id="ARBA00022527"/>
    </source>
</evidence>
<evidence type="ECO:0000259" key="12">
    <source>
        <dbReference type="PROSITE" id="PS50011"/>
    </source>
</evidence>
<dbReference type="GO" id="GO:0005524">
    <property type="term" value="F:ATP binding"/>
    <property type="evidence" value="ECO:0007669"/>
    <property type="project" value="UniProtKB-UniRule"/>
</dbReference>
<evidence type="ECO:0000256" key="1">
    <source>
        <dbReference type="ARBA" id="ARBA00006234"/>
    </source>
</evidence>
<dbReference type="CDD" id="cd14079">
    <property type="entry name" value="STKc_AMPK_alpha"/>
    <property type="match status" value="1"/>
</dbReference>
<dbReference type="PANTHER" id="PTHR24346">
    <property type="entry name" value="MAP/MICROTUBULE AFFINITY-REGULATING KINASE"/>
    <property type="match status" value="1"/>
</dbReference>
<evidence type="ECO:0000256" key="8">
    <source>
        <dbReference type="ARBA" id="ARBA00047899"/>
    </source>
</evidence>
<dbReference type="SUPFAM" id="SSF103243">
    <property type="entry name" value="KA1-like"/>
    <property type="match status" value="1"/>
</dbReference>
<keyword evidence="4 14" id="KW-0808">Transferase</keyword>
<keyword evidence="6" id="KW-0418">Kinase</keyword>
<evidence type="ECO:0000256" key="7">
    <source>
        <dbReference type="ARBA" id="ARBA00022840"/>
    </source>
</evidence>
<feature type="binding site" evidence="10">
    <location>
        <position position="48"/>
    </location>
    <ligand>
        <name>ATP</name>
        <dbReference type="ChEBI" id="CHEBI:30616"/>
    </ligand>
</feature>
<dbReference type="PANTHER" id="PTHR24346:SF82">
    <property type="entry name" value="KP78A-RELATED"/>
    <property type="match status" value="1"/>
</dbReference>
<dbReference type="GO" id="GO:0004674">
    <property type="term" value="F:protein serine/threonine kinase activity"/>
    <property type="evidence" value="ECO:0007669"/>
    <property type="project" value="UniProtKB-KW"/>
</dbReference>
<comment type="catalytic activity">
    <reaction evidence="8">
        <text>L-threonyl-[protein] + ATP = O-phospho-L-threonyl-[protein] + ADP + H(+)</text>
        <dbReference type="Rhea" id="RHEA:46608"/>
        <dbReference type="Rhea" id="RHEA-COMP:11060"/>
        <dbReference type="Rhea" id="RHEA-COMP:11605"/>
        <dbReference type="ChEBI" id="CHEBI:15378"/>
        <dbReference type="ChEBI" id="CHEBI:30013"/>
        <dbReference type="ChEBI" id="CHEBI:30616"/>
        <dbReference type="ChEBI" id="CHEBI:61977"/>
        <dbReference type="ChEBI" id="CHEBI:456216"/>
        <dbReference type="EC" id="2.7.11.1"/>
    </reaction>
</comment>
<feature type="transmembrane region" description="Helical" evidence="11">
    <location>
        <begin position="474"/>
        <end position="493"/>
    </location>
</feature>
<dbReference type="FunFam" id="1.10.510.10:FF:000407">
    <property type="entry name" value="Non-specific serine/threonine protein kinase"/>
    <property type="match status" value="1"/>
</dbReference>
<comment type="caution">
    <text evidence="14">The sequence shown here is derived from an EMBL/GenBank/DDBJ whole genome shotgun (WGS) entry which is preliminary data.</text>
</comment>
<dbReference type="InterPro" id="IPR011009">
    <property type="entry name" value="Kinase-like_dom_sf"/>
</dbReference>
<keyword evidence="5 10" id="KW-0547">Nucleotide-binding</keyword>
<organism evidence="14">
    <name type="scientific">Medicago truncatula</name>
    <name type="common">Barrel medic</name>
    <name type="synonym">Medicago tribuloides</name>
    <dbReference type="NCBI Taxonomy" id="3880"/>
    <lineage>
        <taxon>Eukaryota</taxon>
        <taxon>Viridiplantae</taxon>
        <taxon>Streptophyta</taxon>
        <taxon>Embryophyta</taxon>
        <taxon>Tracheophyta</taxon>
        <taxon>Spermatophyta</taxon>
        <taxon>Magnoliopsida</taxon>
        <taxon>eudicotyledons</taxon>
        <taxon>Gunneridae</taxon>
        <taxon>Pentapetalae</taxon>
        <taxon>rosids</taxon>
        <taxon>fabids</taxon>
        <taxon>Fabales</taxon>
        <taxon>Fabaceae</taxon>
        <taxon>Papilionoideae</taxon>
        <taxon>50 kb inversion clade</taxon>
        <taxon>NPAAA clade</taxon>
        <taxon>Hologalegina</taxon>
        <taxon>IRL clade</taxon>
        <taxon>Trifolieae</taxon>
        <taxon>Medicago</taxon>
    </lineage>
</organism>
<evidence type="ECO:0000256" key="2">
    <source>
        <dbReference type="ARBA" id="ARBA00012513"/>
    </source>
</evidence>
<evidence type="ECO:0000256" key="11">
    <source>
        <dbReference type="SAM" id="Phobius"/>
    </source>
</evidence>
<dbReference type="InterPro" id="IPR008271">
    <property type="entry name" value="Ser/Thr_kinase_AS"/>
</dbReference>
<dbReference type="PROSITE" id="PS00107">
    <property type="entry name" value="PROTEIN_KINASE_ATP"/>
    <property type="match status" value="1"/>
</dbReference>
<evidence type="ECO:0000313" key="14">
    <source>
        <dbReference type="EMBL" id="RHN70169.1"/>
    </source>
</evidence>
<gene>
    <name evidence="14" type="ORF">MtrunA17_Chr3g0132671</name>
</gene>
<keyword evidence="11" id="KW-1133">Transmembrane helix</keyword>
<evidence type="ECO:0000256" key="9">
    <source>
        <dbReference type="ARBA" id="ARBA00048679"/>
    </source>
</evidence>
<dbReference type="EC" id="2.7.11.1" evidence="2"/>
<dbReference type="InterPro" id="IPR000719">
    <property type="entry name" value="Prot_kinase_dom"/>
</dbReference>
<dbReference type="AlphaFoldDB" id="A0A396IWU0"/>
<feature type="domain" description="UBA" evidence="13">
    <location>
        <begin position="319"/>
        <end position="359"/>
    </location>
</feature>
<dbReference type="EMBL" id="PSQE01000003">
    <property type="protein sequence ID" value="RHN70169.1"/>
    <property type="molecule type" value="Genomic_DNA"/>
</dbReference>
<reference evidence="14" key="1">
    <citation type="journal article" date="2018" name="Nat. Plants">
        <title>Whole-genome landscape of Medicago truncatula symbiotic genes.</title>
        <authorList>
            <person name="Pecrix Y."/>
            <person name="Gamas P."/>
            <person name="Carrere S."/>
        </authorList>
    </citation>
    <scope>NUCLEOTIDE SEQUENCE</scope>
    <source>
        <tissue evidence="14">Leaves</tissue>
    </source>
</reference>
<accession>A0A396IWU0</accession>
<dbReference type="CDD" id="cd14335">
    <property type="entry name" value="UBA_SnRK1_plant"/>
    <property type="match status" value="1"/>
</dbReference>
<dbReference type="PROSITE" id="PS00108">
    <property type="entry name" value="PROTEIN_KINASE_ST"/>
    <property type="match status" value="1"/>
</dbReference>
<keyword evidence="11" id="KW-0812">Transmembrane</keyword>
<proteinExistence type="inferred from homology"/>
<dbReference type="SUPFAM" id="SSF56112">
    <property type="entry name" value="Protein kinase-like (PK-like)"/>
    <property type="match status" value="1"/>
</dbReference>
<evidence type="ECO:0000256" key="6">
    <source>
        <dbReference type="ARBA" id="ARBA00022777"/>
    </source>
</evidence>
<comment type="catalytic activity">
    <reaction evidence="9">
        <text>L-seryl-[protein] + ATP = O-phospho-L-seryl-[protein] + ADP + H(+)</text>
        <dbReference type="Rhea" id="RHEA:17989"/>
        <dbReference type="Rhea" id="RHEA-COMP:9863"/>
        <dbReference type="Rhea" id="RHEA-COMP:11604"/>
        <dbReference type="ChEBI" id="CHEBI:15378"/>
        <dbReference type="ChEBI" id="CHEBI:29999"/>
        <dbReference type="ChEBI" id="CHEBI:30616"/>
        <dbReference type="ChEBI" id="CHEBI:83421"/>
        <dbReference type="ChEBI" id="CHEBI:456216"/>
        <dbReference type="EC" id="2.7.11.1"/>
    </reaction>
</comment>
<evidence type="ECO:0000259" key="13">
    <source>
        <dbReference type="PROSITE" id="PS50030"/>
    </source>
</evidence>
<keyword evidence="11" id="KW-0472">Membrane</keyword>
<evidence type="ECO:0000256" key="10">
    <source>
        <dbReference type="PROSITE-ProRule" id="PRU10141"/>
    </source>
</evidence>
<dbReference type="InterPro" id="IPR017441">
    <property type="entry name" value="Protein_kinase_ATP_BS"/>
</dbReference>
<dbReference type="InterPro" id="IPR028375">
    <property type="entry name" value="KA1/Ssp2_C"/>
</dbReference>
<dbReference type="GO" id="GO:0106310">
    <property type="term" value="F:protein serine kinase activity"/>
    <property type="evidence" value="ECO:0007669"/>
    <property type="project" value="RHEA"/>
</dbReference>
<dbReference type="Gramene" id="rna18724">
    <property type="protein sequence ID" value="RHN70169.1"/>
    <property type="gene ID" value="gene18724"/>
</dbReference>
<dbReference type="Gene3D" id="1.10.510.10">
    <property type="entry name" value="Transferase(Phosphotransferase) domain 1"/>
    <property type="match status" value="1"/>
</dbReference>
<evidence type="ECO:0000256" key="4">
    <source>
        <dbReference type="ARBA" id="ARBA00022679"/>
    </source>
</evidence>
<keyword evidence="7 10" id="KW-0067">ATP-binding</keyword>
<dbReference type="InterPro" id="IPR015940">
    <property type="entry name" value="UBA"/>
</dbReference>
<dbReference type="Gene3D" id="3.30.310.80">
    <property type="entry name" value="Kinase associated domain 1, KA1"/>
    <property type="match status" value="1"/>
</dbReference>
<dbReference type="Pfam" id="PF00069">
    <property type="entry name" value="Pkinase"/>
    <property type="match status" value="1"/>
</dbReference>
<feature type="domain" description="Protein kinase" evidence="12">
    <location>
        <begin position="19"/>
        <end position="301"/>
    </location>
</feature>
<dbReference type="PROSITE" id="PS50011">
    <property type="entry name" value="PROTEIN_KINASE_DOM"/>
    <property type="match status" value="1"/>
</dbReference>
<dbReference type="Proteomes" id="UP000265566">
    <property type="component" value="Chromosome 3"/>
</dbReference>
<comment type="similarity">
    <text evidence="1">Belongs to the protein kinase superfamily. CAMK Ser/Thr protein kinase family. SNF1 subfamily.</text>
</comment>
<protein>
    <recommendedName>
        <fullName evidence="2">non-specific serine/threonine protein kinase</fullName>
        <ecNumber evidence="2">2.7.11.1</ecNumber>
    </recommendedName>
</protein>
<dbReference type="SMART" id="SM00220">
    <property type="entry name" value="S_TKc"/>
    <property type="match status" value="1"/>
</dbReference>
<dbReference type="PROSITE" id="PS50030">
    <property type="entry name" value="UBA"/>
    <property type="match status" value="1"/>
</dbReference>